<comment type="caution">
    <text evidence="2">The sequence shown here is derived from an EMBL/GenBank/DDBJ whole genome shotgun (WGS) entry which is preliminary data.</text>
</comment>
<keyword evidence="3" id="KW-1185">Reference proteome</keyword>
<dbReference type="OrthoDB" id="5297629at2"/>
<dbReference type="Pfam" id="PF09345">
    <property type="entry name" value="SiaC"/>
    <property type="match status" value="1"/>
</dbReference>
<dbReference type="InterPro" id="IPR018530">
    <property type="entry name" value="SiaC"/>
</dbReference>
<proteinExistence type="predicted"/>
<dbReference type="Proteomes" id="UP000308430">
    <property type="component" value="Unassembled WGS sequence"/>
</dbReference>
<protein>
    <submittedName>
        <fullName evidence="2">DUF1987 domain-containing protein</fullName>
    </submittedName>
</protein>
<name>A0A4V3WCE9_9RHOO</name>
<evidence type="ECO:0000313" key="3">
    <source>
        <dbReference type="Proteomes" id="UP000308430"/>
    </source>
</evidence>
<reference evidence="2 3" key="1">
    <citation type="submission" date="2019-04" db="EMBL/GenBank/DDBJ databases">
        <title>Azoarcus nasutitermitis sp. nov. isolated from termite nest.</title>
        <authorList>
            <person name="Lin S.-Y."/>
            <person name="Hameed A."/>
            <person name="Hsu Y.-H."/>
            <person name="Young C.-C."/>
        </authorList>
    </citation>
    <scope>NUCLEOTIDE SEQUENCE [LARGE SCALE GENOMIC DNA]</scope>
    <source>
        <strain evidence="2 3">CC-YHH838</strain>
    </source>
</reference>
<dbReference type="AlphaFoldDB" id="A0A4V3WCE9"/>
<accession>A0A4V3WCE9</accession>
<evidence type="ECO:0000313" key="2">
    <source>
        <dbReference type="EMBL" id="THF66894.1"/>
    </source>
</evidence>
<feature type="domain" description="SiaC family regulatory phosphoprotein" evidence="1">
    <location>
        <begin position="6"/>
        <end position="125"/>
    </location>
</feature>
<evidence type="ECO:0000259" key="1">
    <source>
        <dbReference type="Pfam" id="PF09345"/>
    </source>
</evidence>
<sequence>MQNLLIAASPNTPEIDFRFDQHLLSLQGESYPENAAAFYGPVLEALRGYLARTEDRPLTVNVSLSYFNSSSTKMLFTLFGVLDQAARDGRRITLNWFHEEEDDTIFEFGQELEEDFQALDFHDHPVRHRP</sequence>
<gene>
    <name evidence="2" type="ORF">E6C76_00415</name>
</gene>
<dbReference type="RefSeq" id="WP_136346303.1">
    <property type="nucleotide sequence ID" value="NZ_SSOC01000001.1"/>
</dbReference>
<organism evidence="2 3">
    <name type="scientific">Pseudothauera nasutitermitis</name>
    <dbReference type="NCBI Taxonomy" id="2565930"/>
    <lineage>
        <taxon>Bacteria</taxon>
        <taxon>Pseudomonadati</taxon>
        <taxon>Pseudomonadota</taxon>
        <taxon>Betaproteobacteria</taxon>
        <taxon>Rhodocyclales</taxon>
        <taxon>Zoogloeaceae</taxon>
        <taxon>Pseudothauera</taxon>
    </lineage>
</organism>
<dbReference type="EMBL" id="SSOC01000001">
    <property type="protein sequence ID" value="THF66894.1"/>
    <property type="molecule type" value="Genomic_DNA"/>
</dbReference>